<evidence type="ECO:0000313" key="1">
    <source>
        <dbReference type="EMBL" id="GIY88504.1"/>
    </source>
</evidence>
<reference evidence="1 2" key="1">
    <citation type="submission" date="2021-06" db="EMBL/GenBank/DDBJ databases">
        <title>Caerostris darwini draft genome.</title>
        <authorList>
            <person name="Kono N."/>
            <person name="Arakawa K."/>
        </authorList>
    </citation>
    <scope>NUCLEOTIDE SEQUENCE [LARGE SCALE GENOMIC DNA]</scope>
</reference>
<organism evidence="1 2">
    <name type="scientific">Caerostris darwini</name>
    <dbReference type="NCBI Taxonomy" id="1538125"/>
    <lineage>
        <taxon>Eukaryota</taxon>
        <taxon>Metazoa</taxon>
        <taxon>Ecdysozoa</taxon>
        <taxon>Arthropoda</taxon>
        <taxon>Chelicerata</taxon>
        <taxon>Arachnida</taxon>
        <taxon>Araneae</taxon>
        <taxon>Araneomorphae</taxon>
        <taxon>Entelegynae</taxon>
        <taxon>Araneoidea</taxon>
        <taxon>Araneidae</taxon>
        <taxon>Caerostris</taxon>
    </lineage>
</organism>
<evidence type="ECO:0000313" key="2">
    <source>
        <dbReference type="Proteomes" id="UP001054837"/>
    </source>
</evidence>
<accession>A0AAV4X405</accession>
<protein>
    <submittedName>
        <fullName evidence="1">Uncharacterized protein</fullName>
    </submittedName>
</protein>
<sequence>MKLLQPKKTLGQMTSPTGSLSRPIFQTVNLSRFFILRPLAPLLPSEETCWILLALVVSIPFPPLLKKPAGFRQLEGGGMQALQVSSEED</sequence>
<proteinExistence type="predicted"/>
<dbReference type="Proteomes" id="UP001054837">
    <property type="component" value="Unassembled WGS sequence"/>
</dbReference>
<gene>
    <name evidence="1" type="ORF">CDAR_247241</name>
</gene>
<name>A0AAV4X405_9ARAC</name>
<dbReference type="AlphaFoldDB" id="A0AAV4X405"/>
<dbReference type="EMBL" id="BPLQ01015495">
    <property type="protein sequence ID" value="GIY88504.1"/>
    <property type="molecule type" value="Genomic_DNA"/>
</dbReference>
<keyword evidence="2" id="KW-1185">Reference proteome</keyword>
<comment type="caution">
    <text evidence="1">The sequence shown here is derived from an EMBL/GenBank/DDBJ whole genome shotgun (WGS) entry which is preliminary data.</text>
</comment>